<accession>A0A015X6B3</accession>
<name>A0A015X6B3_BACFG</name>
<dbReference type="InterPro" id="IPR027840">
    <property type="entry name" value="DUF4493"/>
</dbReference>
<dbReference type="RefSeq" id="WP_032557254.1">
    <property type="nucleotide sequence ID" value="NZ_JGDJ01000257.1"/>
</dbReference>
<proteinExistence type="predicted"/>
<evidence type="ECO:0008006" key="3">
    <source>
        <dbReference type="Google" id="ProtNLM"/>
    </source>
</evidence>
<dbReference type="EMBL" id="JGDJ01000257">
    <property type="protein sequence ID" value="EXZ27228.1"/>
    <property type="molecule type" value="Genomic_DNA"/>
</dbReference>
<evidence type="ECO:0000313" key="1">
    <source>
        <dbReference type="EMBL" id="EXZ27228.1"/>
    </source>
</evidence>
<evidence type="ECO:0000313" key="2">
    <source>
        <dbReference type="Proteomes" id="UP000022082"/>
    </source>
</evidence>
<organism evidence="1 2">
    <name type="scientific">Bacteroides fragilis str. S36L11</name>
    <dbReference type="NCBI Taxonomy" id="1339327"/>
    <lineage>
        <taxon>Bacteria</taxon>
        <taxon>Pseudomonadati</taxon>
        <taxon>Bacteroidota</taxon>
        <taxon>Bacteroidia</taxon>
        <taxon>Bacteroidales</taxon>
        <taxon>Bacteroidaceae</taxon>
        <taxon>Bacteroides</taxon>
    </lineage>
</organism>
<sequence>MHKSVLSLVCCLFFFLSCQEEIETMPNGSLNIVLTDEAAVTRTLPEALSDELRQQFTIELLRDREGTIVPEYKGALRDFGDQRVFKVGSYQLKAYLGENPSLALDAPYYYGEVQDIAIEKGKATTVTVGCKVANALATFEIVNQEVFDKRLKDYYVEVSAGGESVTWKPGDATHPYFKAGGRVTMALIGTSVETGQEGSYALNPIETVKAGVKYNYKLSMKASNVSLEVTTETQQEPITINETVPDSWLPKAKVFSEDFDENHVLTYTETADALSRAGIAYTALRPVQDVEFAFNFADKHLEHLNKTYLLSELSEEDRRALAAVNIVLPDLTAGSTEGVIDFAGVTSGMLTHDGGQDTDNIIAVRVKANDRWSDAGMYTIRTVKPVFKVGYYPGNVWTKEFTLNTLTADSVKTGNLDKFTDIAYEFSADGNSWEAMPGDLRKAGLSSGTSYYVRAKYRGEVPGEKVEVKTYEALSIPNSDFNAGYDVTYPKSENPLYTFKGDWIGTRNPLTCHTDGANAFYVSKSSTLPVVDGERNVAHMMTLGWGAGNTCSFGNKDYWLGNSVINHISAGIVCVGDYEAAGDVVNGKAAYIRPTSMSFVYKAAPYKDDEYLIEAYLENITGEVETIIGKAYLKSGTAYSSYQTQTLNFEYNNEHRNLPISHVKIIFKAGTKEDRDHLEDKFRDAKVPYGDAYIIGSQFWLDSFTLHYDK</sequence>
<dbReference type="PATRIC" id="fig|1339327.3.peg.4111"/>
<dbReference type="PROSITE" id="PS51257">
    <property type="entry name" value="PROKAR_LIPOPROTEIN"/>
    <property type="match status" value="1"/>
</dbReference>
<dbReference type="AlphaFoldDB" id="A0A015X6B3"/>
<dbReference type="Pfam" id="PF14900">
    <property type="entry name" value="DUF4493"/>
    <property type="match status" value="1"/>
</dbReference>
<gene>
    <name evidence="1" type="ORF">M136_3576</name>
</gene>
<reference evidence="1 2" key="1">
    <citation type="submission" date="2014-02" db="EMBL/GenBank/DDBJ databases">
        <authorList>
            <person name="Sears C."/>
            <person name="Carroll K."/>
            <person name="Sack B.R."/>
            <person name="Qadri F."/>
            <person name="Myers L.L."/>
            <person name="Chung G.-T."/>
            <person name="Escheverria P."/>
            <person name="Fraser C.M."/>
            <person name="Sadzewicz L."/>
            <person name="Shefchek K.A."/>
            <person name="Tallon L."/>
            <person name="Das S.P."/>
            <person name="Daugherty S."/>
            <person name="Mongodin E.F."/>
        </authorList>
    </citation>
    <scope>NUCLEOTIDE SEQUENCE [LARGE SCALE GENOMIC DNA]</scope>
    <source>
        <strain evidence="1 2">S36L11</strain>
    </source>
</reference>
<dbReference type="Gene3D" id="2.60.120.890">
    <property type="entry name" value="BT2081, beta-jelly-roll domain"/>
    <property type="match status" value="1"/>
</dbReference>
<dbReference type="InterPro" id="IPR038653">
    <property type="entry name" value="Put_CMD_sf"/>
</dbReference>
<dbReference type="Proteomes" id="UP000022082">
    <property type="component" value="Unassembled WGS sequence"/>
</dbReference>
<protein>
    <recommendedName>
        <fullName evidence="3">DUF4493 domain-containing protein</fullName>
    </recommendedName>
</protein>
<comment type="caution">
    <text evidence="1">The sequence shown here is derived from an EMBL/GenBank/DDBJ whole genome shotgun (WGS) entry which is preliminary data.</text>
</comment>